<dbReference type="Gene3D" id="3.10.105.10">
    <property type="entry name" value="Dipeptide-binding Protein, Domain 3"/>
    <property type="match status" value="1"/>
</dbReference>
<dbReference type="EMBL" id="VFML01000002">
    <property type="protein sequence ID" value="TQI94573.1"/>
    <property type="molecule type" value="Genomic_DNA"/>
</dbReference>
<keyword evidence="2" id="KW-0732">Signal</keyword>
<dbReference type="GO" id="GO:0042597">
    <property type="term" value="C:periplasmic space"/>
    <property type="evidence" value="ECO:0007669"/>
    <property type="project" value="UniProtKB-ARBA"/>
</dbReference>
<dbReference type="GO" id="GO:0043190">
    <property type="term" value="C:ATP-binding cassette (ABC) transporter complex"/>
    <property type="evidence" value="ECO:0007669"/>
    <property type="project" value="InterPro"/>
</dbReference>
<organism evidence="4 5">
    <name type="scientific">Amycolatopsis cihanbeyliensis</name>
    <dbReference type="NCBI Taxonomy" id="1128664"/>
    <lineage>
        <taxon>Bacteria</taxon>
        <taxon>Bacillati</taxon>
        <taxon>Actinomycetota</taxon>
        <taxon>Actinomycetes</taxon>
        <taxon>Pseudonocardiales</taxon>
        <taxon>Pseudonocardiaceae</taxon>
        <taxon>Amycolatopsis</taxon>
    </lineage>
</organism>
<feature type="signal peptide" evidence="2">
    <location>
        <begin position="1"/>
        <end position="22"/>
    </location>
</feature>
<keyword evidence="5" id="KW-1185">Reference proteome</keyword>
<dbReference type="PANTHER" id="PTHR30290">
    <property type="entry name" value="PERIPLASMIC BINDING COMPONENT OF ABC TRANSPORTER"/>
    <property type="match status" value="1"/>
</dbReference>
<evidence type="ECO:0000313" key="4">
    <source>
        <dbReference type="EMBL" id="TQI94573.1"/>
    </source>
</evidence>
<proteinExistence type="predicted"/>
<protein>
    <submittedName>
        <fullName evidence="4">Oligopeptide transport system substrate-binding protein</fullName>
    </submittedName>
</protein>
<dbReference type="PIRSF" id="PIRSF002741">
    <property type="entry name" value="MppA"/>
    <property type="match status" value="1"/>
</dbReference>
<dbReference type="GO" id="GO:0015833">
    <property type="term" value="P:peptide transport"/>
    <property type="evidence" value="ECO:0007669"/>
    <property type="project" value="TreeGrafter"/>
</dbReference>
<dbReference type="Gene3D" id="3.40.190.10">
    <property type="entry name" value="Periplasmic binding protein-like II"/>
    <property type="match status" value="1"/>
</dbReference>
<sequence>MCRRVRAVLASMLLLVTVVACTGDERAPAAPGTFSVALGEPASLLPAEITDLPGRLVADAVWTPLTAPGDGQGAEPEPLAAESITSTDQRSWTIRLRAGMRFHDGTPVTAQAYVDTWEAAEREGWAGATVLTETLRAEKFRATGERTIELVLERPLGQVPLILGSTALLPLPPSAVAARDWAGFARHPVGNGPYRLAEDWRPGAGARLTRFEGYRGPRPGTAREIGLRVAADAAEQYELARTGEVDLATEVPGDQHHRMAEDFGDRVLMWPLPELTMLGVPAGDERFADAASRHAIALAIDRAALEEGPLGHQVDLASALLPPAMPLGHRSGTCRPCNHDPRAAQALWEQAGKPAPELAVHFAEGTGQESWVRPLAEQLGDMLGSTARPSPVPAAEYRELLERGTADGLFVLSHVLRTRSPHELLAPLRSGAGSNRTGYASEGFDQMMAEAGGAAELGTSGELYRLAENQLLRDLPVIPLWSRHGHAVWGERLGGVTASPNLAIDLAAIDVPS</sequence>
<evidence type="ECO:0000256" key="2">
    <source>
        <dbReference type="SAM" id="SignalP"/>
    </source>
</evidence>
<dbReference type="SUPFAM" id="SSF53850">
    <property type="entry name" value="Periplasmic binding protein-like II"/>
    <property type="match status" value="1"/>
</dbReference>
<gene>
    <name evidence="4" type="ORF">FB471_6739</name>
</gene>
<dbReference type="AlphaFoldDB" id="A0A542CUT0"/>
<evidence type="ECO:0000313" key="5">
    <source>
        <dbReference type="Proteomes" id="UP000320876"/>
    </source>
</evidence>
<comment type="caution">
    <text evidence="4">The sequence shown here is derived from an EMBL/GenBank/DDBJ whole genome shotgun (WGS) entry which is preliminary data.</text>
</comment>
<dbReference type="RefSeq" id="WP_142003788.1">
    <property type="nucleotide sequence ID" value="NZ_VFML01000002.1"/>
</dbReference>
<name>A0A542CUT0_AMYCI</name>
<dbReference type="OrthoDB" id="9046151at2"/>
<dbReference type="InterPro" id="IPR000914">
    <property type="entry name" value="SBP_5_dom"/>
</dbReference>
<feature type="domain" description="Solute-binding protein family 5" evidence="3">
    <location>
        <begin position="75"/>
        <end position="434"/>
    </location>
</feature>
<feature type="region of interest" description="Disordered" evidence="1">
    <location>
        <begin position="67"/>
        <end position="86"/>
    </location>
</feature>
<feature type="chain" id="PRO_5039157260" evidence="2">
    <location>
        <begin position="23"/>
        <end position="513"/>
    </location>
</feature>
<dbReference type="CDD" id="cd00995">
    <property type="entry name" value="PBP2_NikA_DppA_OppA_like"/>
    <property type="match status" value="1"/>
</dbReference>
<dbReference type="InterPro" id="IPR030678">
    <property type="entry name" value="Peptide/Ni-bd"/>
</dbReference>
<dbReference type="PROSITE" id="PS51257">
    <property type="entry name" value="PROKAR_LIPOPROTEIN"/>
    <property type="match status" value="1"/>
</dbReference>
<dbReference type="PANTHER" id="PTHR30290:SF83">
    <property type="entry name" value="ABC TRANSPORTER SUBSTRATE-BINDING PROTEIN"/>
    <property type="match status" value="1"/>
</dbReference>
<dbReference type="InterPro" id="IPR039424">
    <property type="entry name" value="SBP_5"/>
</dbReference>
<evidence type="ECO:0000259" key="3">
    <source>
        <dbReference type="Pfam" id="PF00496"/>
    </source>
</evidence>
<dbReference type="Pfam" id="PF00496">
    <property type="entry name" value="SBP_bac_5"/>
    <property type="match status" value="1"/>
</dbReference>
<evidence type="ECO:0000256" key="1">
    <source>
        <dbReference type="SAM" id="MobiDB-lite"/>
    </source>
</evidence>
<dbReference type="GO" id="GO:1904680">
    <property type="term" value="F:peptide transmembrane transporter activity"/>
    <property type="evidence" value="ECO:0007669"/>
    <property type="project" value="TreeGrafter"/>
</dbReference>
<dbReference type="Proteomes" id="UP000320876">
    <property type="component" value="Unassembled WGS sequence"/>
</dbReference>
<accession>A0A542CUT0</accession>
<reference evidence="4 5" key="1">
    <citation type="submission" date="2019-06" db="EMBL/GenBank/DDBJ databases">
        <title>Sequencing the genomes of 1000 actinobacteria strains.</title>
        <authorList>
            <person name="Klenk H.-P."/>
        </authorList>
    </citation>
    <scope>NUCLEOTIDE SEQUENCE [LARGE SCALE GENOMIC DNA]</scope>
    <source>
        <strain evidence="4 5">DSM 45679</strain>
    </source>
</reference>